<dbReference type="InterPro" id="IPR038933">
    <property type="entry name" value="Ovate"/>
</dbReference>
<comment type="caution">
    <text evidence="9">The sequence shown here is derived from an EMBL/GenBank/DDBJ whole genome shotgun (WGS) entry which is preliminary data.</text>
</comment>
<dbReference type="AlphaFoldDB" id="A0ABD2YCY4"/>
<dbReference type="PANTHER" id="PTHR33057:SF224">
    <property type="entry name" value="TRANSCRIPTION REPRESSOR"/>
    <property type="match status" value="1"/>
</dbReference>
<evidence type="ECO:0000256" key="6">
    <source>
        <dbReference type="RuleBase" id="RU367028"/>
    </source>
</evidence>
<comment type="subcellular location">
    <subcellularLocation>
        <location evidence="1 6">Nucleus</location>
    </subcellularLocation>
</comment>
<dbReference type="InterPro" id="IPR006458">
    <property type="entry name" value="Ovate_C"/>
</dbReference>
<accession>A0ABD2YCY4</accession>
<comment type="function">
    <text evidence="6">Transcriptional repressor that regulates multiple aspects of plant growth and development.</text>
</comment>
<dbReference type="GO" id="GO:0005634">
    <property type="term" value="C:nucleus"/>
    <property type="evidence" value="ECO:0007669"/>
    <property type="project" value="UniProtKB-SubCell"/>
</dbReference>
<reference evidence="9 10" key="1">
    <citation type="submission" date="2024-11" db="EMBL/GenBank/DDBJ databases">
        <title>A near-complete genome assembly of Cinchona calisaya.</title>
        <authorList>
            <person name="Lian D.C."/>
            <person name="Zhao X.W."/>
            <person name="Wei L."/>
        </authorList>
    </citation>
    <scope>NUCLEOTIDE SEQUENCE [LARGE SCALE GENOMIC DNA]</scope>
    <source>
        <tissue evidence="9">Nenye</tissue>
    </source>
</reference>
<evidence type="ECO:0000256" key="5">
    <source>
        <dbReference type="ARBA" id="ARBA00023242"/>
    </source>
</evidence>
<feature type="compositionally biased region" description="Polar residues" evidence="7">
    <location>
        <begin position="171"/>
        <end position="181"/>
    </location>
</feature>
<gene>
    <name evidence="9" type="ORF">ACH5RR_035128</name>
</gene>
<feature type="region of interest" description="Disordered" evidence="7">
    <location>
        <begin position="158"/>
        <end position="189"/>
    </location>
</feature>
<dbReference type="Proteomes" id="UP001630127">
    <property type="component" value="Unassembled WGS sequence"/>
</dbReference>
<keyword evidence="3 6" id="KW-0805">Transcription regulation</keyword>
<proteinExistence type="predicted"/>
<dbReference type="EMBL" id="JBJUIK010000014">
    <property type="protein sequence ID" value="KAL3505287.1"/>
    <property type="molecule type" value="Genomic_DNA"/>
</dbReference>
<keyword evidence="10" id="KW-1185">Reference proteome</keyword>
<dbReference type="NCBIfam" id="TIGR01568">
    <property type="entry name" value="A_thal_3678"/>
    <property type="match status" value="1"/>
</dbReference>
<evidence type="ECO:0000256" key="2">
    <source>
        <dbReference type="ARBA" id="ARBA00022491"/>
    </source>
</evidence>
<keyword evidence="2 6" id="KW-0678">Repressor</keyword>
<name>A0ABD2YCY4_9GENT</name>
<evidence type="ECO:0000256" key="4">
    <source>
        <dbReference type="ARBA" id="ARBA00023163"/>
    </source>
</evidence>
<evidence type="ECO:0000256" key="1">
    <source>
        <dbReference type="ARBA" id="ARBA00004123"/>
    </source>
</evidence>
<keyword evidence="5 6" id="KW-0539">Nucleus</keyword>
<dbReference type="PANTHER" id="PTHR33057">
    <property type="entry name" value="TRANSCRIPTION REPRESSOR OFP7-RELATED"/>
    <property type="match status" value="1"/>
</dbReference>
<evidence type="ECO:0000256" key="3">
    <source>
        <dbReference type="ARBA" id="ARBA00023015"/>
    </source>
</evidence>
<sequence>MTKPFKLRLNISSFQFCRSNKASTLAESPLPATHTFTPLNTKAFDITYPKSPAPPPSTPIHPFCKRNNILSEILPIGLESVEPSNMDSSFEKLYNSPDNFDEFDQSVYPFASLNTEKNTCKVGSTHWLKDPSATSFTMSISSADSGWFSSEDESECSSLDSSSDFDHPLKTPSNQKATYGNGTKRKKKNGEVKKLKTYVSSNWKDGEKIKLATSAMLPESDSSVKKTVLGGLLPCMVDGKVNDSYAIMKKSADPLDDFKMSMLEMIIEKQITEAEDLEKLLMCFLSLNSKEHHAVIVAAFTEVWDELFSSDSKPPNSSD</sequence>
<evidence type="ECO:0000259" key="8">
    <source>
        <dbReference type="PROSITE" id="PS51754"/>
    </source>
</evidence>
<dbReference type="Pfam" id="PF04844">
    <property type="entry name" value="Ovate"/>
    <property type="match status" value="1"/>
</dbReference>
<organism evidence="9 10">
    <name type="scientific">Cinchona calisaya</name>
    <dbReference type="NCBI Taxonomy" id="153742"/>
    <lineage>
        <taxon>Eukaryota</taxon>
        <taxon>Viridiplantae</taxon>
        <taxon>Streptophyta</taxon>
        <taxon>Embryophyta</taxon>
        <taxon>Tracheophyta</taxon>
        <taxon>Spermatophyta</taxon>
        <taxon>Magnoliopsida</taxon>
        <taxon>eudicotyledons</taxon>
        <taxon>Gunneridae</taxon>
        <taxon>Pentapetalae</taxon>
        <taxon>asterids</taxon>
        <taxon>lamiids</taxon>
        <taxon>Gentianales</taxon>
        <taxon>Rubiaceae</taxon>
        <taxon>Cinchonoideae</taxon>
        <taxon>Cinchoneae</taxon>
        <taxon>Cinchona</taxon>
    </lineage>
</organism>
<evidence type="ECO:0000313" key="10">
    <source>
        <dbReference type="Proteomes" id="UP001630127"/>
    </source>
</evidence>
<keyword evidence="4 6" id="KW-0804">Transcription</keyword>
<dbReference type="GO" id="GO:0045892">
    <property type="term" value="P:negative regulation of DNA-templated transcription"/>
    <property type="evidence" value="ECO:0007669"/>
    <property type="project" value="UniProtKB-UniRule"/>
</dbReference>
<dbReference type="PROSITE" id="PS51754">
    <property type="entry name" value="OVATE"/>
    <property type="match status" value="1"/>
</dbReference>
<evidence type="ECO:0000313" key="9">
    <source>
        <dbReference type="EMBL" id="KAL3505287.1"/>
    </source>
</evidence>
<protein>
    <recommendedName>
        <fullName evidence="6">Transcription repressor</fullName>
    </recommendedName>
    <alternativeName>
        <fullName evidence="6">Ovate family protein</fullName>
    </alternativeName>
</protein>
<feature type="domain" description="OVATE" evidence="8">
    <location>
        <begin position="247"/>
        <end position="306"/>
    </location>
</feature>
<evidence type="ECO:0000256" key="7">
    <source>
        <dbReference type="SAM" id="MobiDB-lite"/>
    </source>
</evidence>